<dbReference type="Proteomes" id="UP001629745">
    <property type="component" value="Unassembled WGS sequence"/>
</dbReference>
<evidence type="ECO:0000313" key="6">
    <source>
        <dbReference type="Proteomes" id="UP001629745"/>
    </source>
</evidence>
<organism evidence="5 6">
    <name type="scientific">Rhodococcus parequi</name>
    <dbReference type="NCBI Taxonomy" id="3137122"/>
    <lineage>
        <taxon>Bacteria</taxon>
        <taxon>Bacillati</taxon>
        <taxon>Actinomycetota</taxon>
        <taxon>Actinomycetes</taxon>
        <taxon>Mycobacteriales</taxon>
        <taxon>Nocardiaceae</taxon>
        <taxon>Rhodococcus</taxon>
    </lineage>
</organism>
<dbReference type="Pfam" id="PF08386">
    <property type="entry name" value="Abhydrolase_4"/>
    <property type="match status" value="1"/>
</dbReference>
<dbReference type="PANTHER" id="PTHR43433">
    <property type="entry name" value="HYDROLASE, ALPHA/BETA FOLD FAMILY PROTEIN"/>
    <property type="match status" value="1"/>
</dbReference>
<name>A0ABW9FJA1_9NOCA</name>
<feature type="region of interest" description="Disordered" evidence="1">
    <location>
        <begin position="31"/>
        <end position="54"/>
    </location>
</feature>
<evidence type="ECO:0000313" key="5">
    <source>
        <dbReference type="EMBL" id="MFM1725650.1"/>
    </source>
</evidence>
<evidence type="ECO:0000256" key="1">
    <source>
        <dbReference type="SAM" id="MobiDB-lite"/>
    </source>
</evidence>
<evidence type="ECO:0000259" key="4">
    <source>
        <dbReference type="Pfam" id="PF08386"/>
    </source>
</evidence>
<dbReference type="RefSeq" id="WP_420166118.1">
    <property type="nucleotide sequence ID" value="NZ_JBDLNV010000007.1"/>
</dbReference>
<sequence>MRRIGIVAIVLAVCTACGAGPSIRPDVAVVEHGSGSAPTSDSTQQAPELQPPTRDLAWSDCTAPTLTRLGLGAGPAGLVLECAGYTAPIDPTGPASGTIEVGALRARLAATPADAAPLVLSSGSDIASATTLAALAVGPAAGLLERHPIVAVDRRGTGSSTPIDCGRTFDRRALADLGQSAGTPADADRVADASRQATTACTDTLQPAALAFDTAHAAEDLEQLRRTWQVDRLGLIGTGNGASIALAYAARFPDRVGRLVLDSPPATTANSPTVAEQRVQGQEAALAAFARRCAALDCSLGPDPSAAVIALRDKAASGDLGTVSASALLTTITAFLGSPRSDQPDRVRELSDVLAGAGRGEVAPLSGLVATTDAAVGTDGQFVARCSDGQQWPGPGRARELQTEWGARYPTFGSDAALELLRCSAWPTMPPPALPSSVPVPVLVLSGAADPIVGNAGLPTVTGTLTSAGATWSGLTWEGYGHPVTTHSDCARQFLSRYVESGALPPNAGMCPA</sequence>
<dbReference type="SUPFAM" id="SSF53474">
    <property type="entry name" value="alpha/beta-Hydrolases"/>
    <property type="match status" value="1"/>
</dbReference>
<comment type="caution">
    <text evidence="5">The sequence shown here is derived from an EMBL/GenBank/DDBJ whole genome shotgun (WGS) entry which is preliminary data.</text>
</comment>
<dbReference type="InterPro" id="IPR029058">
    <property type="entry name" value="AB_hydrolase_fold"/>
</dbReference>
<feature type="signal peptide" evidence="2">
    <location>
        <begin position="1"/>
        <end position="19"/>
    </location>
</feature>
<dbReference type="Pfam" id="PF00561">
    <property type="entry name" value="Abhydrolase_1"/>
    <property type="match status" value="1"/>
</dbReference>
<dbReference type="GO" id="GO:0016787">
    <property type="term" value="F:hydrolase activity"/>
    <property type="evidence" value="ECO:0007669"/>
    <property type="project" value="UniProtKB-KW"/>
</dbReference>
<accession>A0ABW9FJA1</accession>
<protein>
    <submittedName>
        <fullName evidence="5">Alpha/beta fold hydrolase</fullName>
    </submittedName>
</protein>
<dbReference type="EMBL" id="JBDLNV010000007">
    <property type="protein sequence ID" value="MFM1725650.1"/>
    <property type="molecule type" value="Genomic_DNA"/>
</dbReference>
<proteinExistence type="predicted"/>
<reference evidence="5 6" key="1">
    <citation type="submission" date="2023-11" db="EMBL/GenBank/DDBJ databases">
        <authorList>
            <person name="Val-Calvo J."/>
            <person name="Scortti M."/>
            <person name="Vazquez-Boland J."/>
        </authorList>
    </citation>
    <scope>NUCLEOTIDE SEQUENCE [LARGE SCALE GENOMIC DNA]</scope>
    <source>
        <strain evidence="5 6">PAM 2766</strain>
    </source>
</reference>
<feature type="chain" id="PRO_5047150014" evidence="2">
    <location>
        <begin position="20"/>
        <end position="513"/>
    </location>
</feature>
<dbReference type="Gene3D" id="3.40.50.1820">
    <property type="entry name" value="alpha/beta hydrolase"/>
    <property type="match status" value="1"/>
</dbReference>
<dbReference type="InterPro" id="IPR013595">
    <property type="entry name" value="Pept_S33_TAP-like_C"/>
</dbReference>
<dbReference type="InterPro" id="IPR000073">
    <property type="entry name" value="AB_hydrolase_1"/>
</dbReference>
<feature type="compositionally biased region" description="Polar residues" evidence="1">
    <location>
        <begin position="36"/>
        <end position="47"/>
    </location>
</feature>
<evidence type="ECO:0000256" key="2">
    <source>
        <dbReference type="SAM" id="SignalP"/>
    </source>
</evidence>
<evidence type="ECO:0000259" key="3">
    <source>
        <dbReference type="Pfam" id="PF00561"/>
    </source>
</evidence>
<feature type="domain" description="AB hydrolase-1" evidence="3">
    <location>
        <begin position="142"/>
        <end position="297"/>
    </location>
</feature>
<keyword evidence="6" id="KW-1185">Reference proteome</keyword>
<feature type="domain" description="Peptidase S33 tripeptidyl aminopeptidase-like C-terminal" evidence="4">
    <location>
        <begin position="409"/>
        <end position="511"/>
    </location>
</feature>
<keyword evidence="5" id="KW-0378">Hydrolase</keyword>
<gene>
    <name evidence="5" type="ORF">ABEU20_004273</name>
</gene>
<dbReference type="PANTHER" id="PTHR43433:SF5">
    <property type="entry name" value="AB HYDROLASE-1 DOMAIN-CONTAINING PROTEIN"/>
    <property type="match status" value="1"/>
</dbReference>
<keyword evidence="2" id="KW-0732">Signal</keyword>
<dbReference type="InterPro" id="IPR050471">
    <property type="entry name" value="AB_hydrolase"/>
</dbReference>